<dbReference type="InterPro" id="IPR003961">
    <property type="entry name" value="FN3_dom"/>
</dbReference>
<dbReference type="InterPro" id="IPR036116">
    <property type="entry name" value="FN3_sf"/>
</dbReference>
<dbReference type="InterPro" id="IPR050650">
    <property type="entry name" value="Type-II_Cytokine-TF_Rcpt"/>
</dbReference>
<dbReference type="InterPro" id="IPR013783">
    <property type="entry name" value="Ig-like_fold"/>
</dbReference>
<evidence type="ECO:0000259" key="3">
    <source>
        <dbReference type="Pfam" id="PF01108"/>
    </source>
</evidence>
<sequence length="330" mass="36446">MFLILLWIPAFVSVPALSQAPPPPPQNIHVDKWLLMWAPASQESNITYTVEYQSFDPGKWKGVPTCIREAITSCNVAVSKAESVNGCVMLRVRAERDGLSSIPVQACSRHGHSCSPEVSLTVRPQSMTVYLSRNHSLVQEHASQVKYRVYYGKAGELLTKSLDAASSVSIPKLEEGQRYCAKVQFLYHNKPFGLESCTQCEVIPGSKPEPVQPVVIGTVVFAIFLVLFIVMAYALICHRGKIKDCLQPVCQMPHFLMECHPDSQNLSSPTEERCDILSREVGLEFQQTSSSTSAPPTSNHPDLRFGSPFIAPQCHVSSHSEDNVTSAKTM</sequence>
<evidence type="ECO:0000313" key="6">
    <source>
        <dbReference type="Proteomes" id="UP000472264"/>
    </source>
</evidence>
<organism evidence="5 6">
    <name type="scientific">Echeneis naucrates</name>
    <name type="common">Live sharksucker</name>
    <dbReference type="NCBI Taxonomy" id="173247"/>
    <lineage>
        <taxon>Eukaryota</taxon>
        <taxon>Metazoa</taxon>
        <taxon>Chordata</taxon>
        <taxon>Craniata</taxon>
        <taxon>Vertebrata</taxon>
        <taxon>Euteleostomi</taxon>
        <taxon>Actinopterygii</taxon>
        <taxon>Neopterygii</taxon>
        <taxon>Teleostei</taxon>
        <taxon>Neoteleostei</taxon>
        <taxon>Acanthomorphata</taxon>
        <taxon>Carangaria</taxon>
        <taxon>Carangiformes</taxon>
        <taxon>Echeneidae</taxon>
        <taxon>Echeneis</taxon>
    </lineage>
</organism>
<evidence type="ECO:0000259" key="4">
    <source>
        <dbReference type="Pfam" id="PF09294"/>
    </source>
</evidence>
<feature type="domain" description="Fibronectin type-III" evidence="3">
    <location>
        <begin position="16"/>
        <end position="101"/>
    </location>
</feature>
<reference evidence="5" key="3">
    <citation type="submission" date="2025-09" db="UniProtKB">
        <authorList>
            <consortium name="Ensembl"/>
        </authorList>
    </citation>
    <scope>IDENTIFICATION</scope>
</reference>
<dbReference type="Pfam" id="PF01108">
    <property type="entry name" value="Tissue_fac"/>
    <property type="match status" value="1"/>
</dbReference>
<keyword evidence="1" id="KW-0812">Transmembrane</keyword>
<dbReference type="SUPFAM" id="SSF49265">
    <property type="entry name" value="Fibronectin type III"/>
    <property type="match status" value="2"/>
</dbReference>
<dbReference type="OMA" id="ACSRHGD"/>
<keyword evidence="1" id="KW-1133">Transmembrane helix</keyword>
<dbReference type="InterPro" id="IPR015373">
    <property type="entry name" value="Interferon/interleukin_rcp_dom"/>
</dbReference>
<dbReference type="CDD" id="cd00063">
    <property type="entry name" value="FN3"/>
    <property type="match status" value="1"/>
</dbReference>
<dbReference type="Gene3D" id="2.60.40.10">
    <property type="entry name" value="Immunoglobulins"/>
    <property type="match status" value="2"/>
</dbReference>
<evidence type="ECO:0000256" key="1">
    <source>
        <dbReference type="SAM" id="Phobius"/>
    </source>
</evidence>
<feature type="transmembrane region" description="Helical" evidence="1">
    <location>
        <begin position="214"/>
        <end position="236"/>
    </location>
</feature>
<dbReference type="OrthoDB" id="9932619at2759"/>
<gene>
    <name evidence="5" type="primary">ifngr2</name>
</gene>
<keyword evidence="1" id="KW-0472">Membrane</keyword>
<dbReference type="PANTHER" id="PTHR20859">
    <property type="entry name" value="INTERFERON/INTERLEUKIN RECEPTOR"/>
    <property type="match status" value="1"/>
</dbReference>
<evidence type="ECO:0000256" key="2">
    <source>
        <dbReference type="SAM" id="SignalP"/>
    </source>
</evidence>
<feature type="chain" id="PRO_5025399180" evidence="2">
    <location>
        <begin position="19"/>
        <end position="330"/>
    </location>
</feature>
<name>A0A665W693_ECHNA</name>
<dbReference type="GO" id="GO:0005886">
    <property type="term" value="C:plasma membrane"/>
    <property type="evidence" value="ECO:0007669"/>
    <property type="project" value="TreeGrafter"/>
</dbReference>
<reference evidence="5" key="1">
    <citation type="submission" date="2021-04" db="EMBL/GenBank/DDBJ databases">
        <authorList>
            <consortium name="Wellcome Sanger Institute Data Sharing"/>
        </authorList>
    </citation>
    <scope>NUCLEOTIDE SEQUENCE [LARGE SCALE GENOMIC DNA]</scope>
</reference>
<dbReference type="Ensembl" id="ENSENLT00000040419.1">
    <property type="protein sequence ID" value="ENSENLP00000039393.1"/>
    <property type="gene ID" value="ENSENLG00000016991.1"/>
</dbReference>
<dbReference type="GO" id="GO:0004896">
    <property type="term" value="F:cytokine receptor activity"/>
    <property type="evidence" value="ECO:0007669"/>
    <property type="project" value="TreeGrafter"/>
</dbReference>
<accession>A0A665W693</accession>
<feature type="domain" description="Interferon/interleukin receptor" evidence="4">
    <location>
        <begin position="116"/>
        <end position="202"/>
    </location>
</feature>
<dbReference type="Proteomes" id="UP000472264">
    <property type="component" value="Chromosome 21"/>
</dbReference>
<reference evidence="5" key="2">
    <citation type="submission" date="2025-08" db="UniProtKB">
        <authorList>
            <consortium name="Ensembl"/>
        </authorList>
    </citation>
    <scope>IDENTIFICATION</scope>
</reference>
<dbReference type="Pfam" id="PF09294">
    <property type="entry name" value="Interfer-bind"/>
    <property type="match status" value="1"/>
</dbReference>
<keyword evidence="6" id="KW-1185">Reference proteome</keyword>
<protein>
    <submittedName>
        <fullName evidence="5">Interferon alpha/beta receptor 1-like</fullName>
    </submittedName>
</protein>
<evidence type="ECO:0000313" key="5">
    <source>
        <dbReference type="Ensembl" id="ENSENLP00000039393.1"/>
    </source>
</evidence>
<dbReference type="PANTHER" id="PTHR20859:SF91">
    <property type="match status" value="1"/>
</dbReference>
<proteinExistence type="predicted"/>
<dbReference type="InParanoid" id="A0A665W693"/>
<feature type="signal peptide" evidence="2">
    <location>
        <begin position="1"/>
        <end position="18"/>
    </location>
</feature>
<keyword evidence="2" id="KW-0732">Signal</keyword>
<dbReference type="AlphaFoldDB" id="A0A665W693"/>